<dbReference type="Pfam" id="PF07699">
    <property type="entry name" value="Ephrin_rec_like"/>
    <property type="match status" value="2"/>
</dbReference>
<dbReference type="SUPFAM" id="SSF57184">
    <property type="entry name" value="Growth factor receptor domain"/>
    <property type="match status" value="1"/>
</dbReference>
<sequence>IFTECLERIDEEISNAINVLPYRRRRSPPELIPTQKSEDGLKNQVEVDFNIEASIKYVNNTATSTSISQKKLLQSINNIKSILEGKAMKGEIVLGQGDQKVVSRDITFDPNHPAFMCAQGSVLHFNNSDMCVACPLGTYFNVISKTCEGCTRGTYQPEEGQLSCLVCPDKTSTKSNSSKTVGQCKAQCLPGSFSETGVEPCQTCEKGYFQPDYAQFQCLECQENKTTWRRGARQKSQCGVMCPAGYVSKTG</sequence>
<evidence type="ECO:0000313" key="2">
    <source>
        <dbReference type="Proteomes" id="UP000749559"/>
    </source>
</evidence>
<dbReference type="FunFam" id="2.10.50.10:FF:000018">
    <property type="entry name" value="Sushi, von Willebrand factor type A, EGF and pentraxin domain-containing 1"/>
    <property type="match status" value="2"/>
</dbReference>
<dbReference type="PANTHER" id="PTHR24046">
    <property type="entry name" value="SIGNAL PEPTIDE, CUB AND EGF-LIKE DOMAIN-CONTAINING"/>
    <property type="match status" value="1"/>
</dbReference>
<dbReference type="GO" id="GO:0009986">
    <property type="term" value="C:cell surface"/>
    <property type="evidence" value="ECO:0007669"/>
    <property type="project" value="TreeGrafter"/>
</dbReference>
<organism evidence="1 2">
    <name type="scientific">Owenia fusiformis</name>
    <name type="common">Polychaete worm</name>
    <dbReference type="NCBI Taxonomy" id="6347"/>
    <lineage>
        <taxon>Eukaryota</taxon>
        <taxon>Metazoa</taxon>
        <taxon>Spiralia</taxon>
        <taxon>Lophotrochozoa</taxon>
        <taxon>Annelida</taxon>
        <taxon>Polychaeta</taxon>
        <taxon>Sedentaria</taxon>
        <taxon>Canalipalpata</taxon>
        <taxon>Sabellida</taxon>
        <taxon>Oweniida</taxon>
        <taxon>Oweniidae</taxon>
        <taxon>Owenia</taxon>
    </lineage>
</organism>
<keyword evidence="2" id="KW-1185">Reference proteome</keyword>
<dbReference type="OrthoDB" id="413581at2759"/>
<dbReference type="Gene3D" id="2.10.50.10">
    <property type="entry name" value="Tumor Necrosis Factor Receptor, subunit A, domain 2"/>
    <property type="match status" value="2"/>
</dbReference>
<dbReference type="InterPro" id="IPR052071">
    <property type="entry name" value="SCUB_EGF-like_domain"/>
</dbReference>
<dbReference type="GO" id="GO:0007165">
    <property type="term" value="P:signal transduction"/>
    <property type="evidence" value="ECO:0007669"/>
    <property type="project" value="TreeGrafter"/>
</dbReference>
<dbReference type="SMART" id="SM01411">
    <property type="entry name" value="Ephrin_rec_like"/>
    <property type="match status" value="2"/>
</dbReference>
<feature type="non-terminal residue" evidence="1">
    <location>
        <position position="251"/>
    </location>
</feature>
<protein>
    <submittedName>
        <fullName evidence="1">Uncharacterized protein</fullName>
    </submittedName>
</protein>
<dbReference type="EMBL" id="CAIIXF020000001">
    <property type="protein sequence ID" value="CAH1773671.1"/>
    <property type="molecule type" value="Genomic_DNA"/>
</dbReference>
<dbReference type="InterPro" id="IPR011641">
    <property type="entry name" value="Tyr-kin_ephrin_A/B_rcpt-like"/>
</dbReference>
<feature type="non-terminal residue" evidence="1">
    <location>
        <position position="1"/>
    </location>
</feature>
<dbReference type="Proteomes" id="UP000749559">
    <property type="component" value="Unassembled WGS sequence"/>
</dbReference>
<dbReference type="GO" id="GO:0005615">
    <property type="term" value="C:extracellular space"/>
    <property type="evidence" value="ECO:0007669"/>
    <property type="project" value="TreeGrafter"/>
</dbReference>
<dbReference type="PANTHER" id="PTHR24046:SF5">
    <property type="entry name" value="EGF-LIKE DOMAIN-CONTAINING PROTEIN"/>
    <property type="match status" value="1"/>
</dbReference>
<comment type="caution">
    <text evidence="1">The sequence shown here is derived from an EMBL/GenBank/DDBJ whole genome shotgun (WGS) entry which is preliminary data.</text>
</comment>
<reference evidence="1" key="1">
    <citation type="submission" date="2022-03" db="EMBL/GenBank/DDBJ databases">
        <authorList>
            <person name="Martin C."/>
        </authorList>
    </citation>
    <scope>NUCLEOTIDE SEQUENCE</scope>
</reference>
<name>A0A8J1U944_OWEFU</name>
<evidence type="ECO:0000313" key="1">
    <source>
        <dbReference type="EMBL" id="CAH1773671.1"/>
    </source>
</evidence>
<dbReference type="AlphaFoldDB" id="A0A8J1U944"/>
<accession>A0A8J1U944</accession>
<gene>
    <name evidence="1" type="ORF">OFUS_LOCUS1241</name>
</gene>
<proteinExistence type="predicted"/>
<dbReference type="InterPro" id="IPR009030">
    <property type="entry name" value="Growth_fac_rcpt_cys_sf"/>
</dbReference>